<evidence type="ECO:0000313" key="3">
    <source>
        <dbReference type="Proteomes" id="UP000244060"/>
    </source>
</evidence>
<keyword evidence="3" id="KW-1185">Reference proteome</keyword>
<proteinExistence type="predicted"/>
<dbReference type="AlphaFoldDB" id="A0A2T5JLM9"/>
<evidence type="ECO:0000313" key="2">
    <source>
        <dbReference type="EMBL" id="PTR07789.1"/>
    </source>
</evidence>
<gene>
    <name evidence="2" type="ORF">C8J28_13824</name>
</gene>
<dbReference type="EMBL" id="QAOT01000038">
    <property type="protein sequence ID" value="PTR07789.1"/>
    <property type="molecule type" value="Genomic_DNA"/>
</dbReference>
<dbReference type="Proteomes" id="UP000244060">
    <property type="component" value="Unassembled WGS sequence"/>
</dbReference>
<dbReference type="RefSeq" id="WP_108222702.1">
    <property type="nucleotide sequence ID" value="NZ_CP090021.1"/>
</dbReference>
<feature type="coiled-coil region" evidence="1">
    <location>
        <begin position="47"/>
        <end position="74"/>
    </location>
</feature>
<organism evidence="2 3">
    <name type="scientific">Cereibacter azotoformans</name>
    <dbReference type="NCBI Taxonomy" id="43057"/>
    <lineage>
        <taxon>Bacteria</taxon>
        <taxon>Pseudomonadati</taxon>
        <taxon>Pseudomonadota</taxon>
        <taxon>Alphaproteobacteria</taxon>
        <taxon>Rhodobacterales</taxon>
        <taxon>Paracoccaceae</taxon>
        <taxon>Cereibacter</taxon>
    </lineage>
</organism>
<reference evidence="2 3" key="1">
    <citation type="submission" date="2018-04" db="EMBL/GenBank/DDBJ databases">
        <title>Genomic Encyclopedia of Type Strains, Phase III (KMG-III): the genomes of soil and plant-associated and newly described type strains.</title>
        <authorList>
            <person name="Whitman W."/>
        </authorList>
    </citation>
    <scope>NUCLEOTIDE SEQUENCE [LARGE SCALE GENOMIC DNA]</scope>
    <source>
        <strain evidence="2 3">KA25</strain>
    </source>
</reference>
<evidence type="ECO:0000256" key="1">
    <source>
        <dbReference type="SAM" id="Coils"/>
    </source>
</evidence>
<keyword evidence="1" id="KW-0175">Coiled coil</keyword>
<sequence length="77" mass="7993">MTVQTRSLADCQTAAVKLYSLAQAAVELYDQVPSGNGAPANGLHALLEVLVQKADALANDIDALERGARAAAKEARS</sequence>
<name>A0A2T5JLM9_9RHOB</name>
<accession>A0A2T5JLM9</accession>
<comment type="caution">
    <text evidence="2">The sequence shown here is derived from an EMBL/GenBank/DDBJ whole genome shotgun (WGS) entry which is preliminary data.</text>
</comment>
<protein>
    <submittedName>
        <fullName evidence="2">Uncharacterized protein</fullName>
    </submittedName>
</protein>